<sequence length="114" mass="12452">MLPQFLLDNSHGNRLHAQGRRHDDATLAGKGRSKAWAIPVDPTRILSRFLRSGFVTQGFGLHVETAPLLLQRIEIGGTVSALRLDCHTAALMRDFLTSFRKSGSLISSSSPDGK</sequence>
<dbReference type="EMBL" id="JABXBU010002231">
    <property type="protein sequence ID" value="KAF8765198.1"/>
    <property type="molecule type" value="Genomic_DNA"/>
</dbReference>
<dbReference type="AlphaFoldDB" id="A0A8T0E314"/>
<evidence type="ECO:0000313" key="1">
    <source>
        <dbReference type="EMBL" id="KAF8765198.1"/>
    </source>
</evidence>
<accession>A0A8T0E314</accession>
<dbReference type="Proteomes" id="UP000807504">
    <property type="component" value="Unassembled WGS sequence"/>
</dbReference>
<reference evidence="1" key="2">
    <citation type="submission" date="2020-06" db="EMBL/GenBank/DDBJ databases">
        <authorList>
            <person name="Sheffer M."/>
        </authorList>
    </citation>
    <scope>NUCLEOTIDE SEQUENCE</scope>
</reference>
<keyword evidence="2" id="KW-1185">Reference proteome</keyword>
<proteinExistence type="predicted"/>
<name>A0A8T0E314_ARGBR</name>
<protein>
    <submittedName>
        <fullName evidence="1">Uncharacterized protein</fullName>
    </submittedName>
</protein>
<comment type="caution">
    <text evidence="1">The sequence shown here is derived from an EMBL/GenBank/DDBJ whole genome shotgun (WGS) entry which is preliminary data.</text>
</comment>
<gene>
    <name evidence="1" type="ORF">HNY73_023186</name>
</gene>
<evidence type="ECO:0000313" key="2">
    <source>
        <dbReference type="Proteomes" id="UP000807504"/>
    </source>
</evidence>
<reference evidence="1" key="1">
    <citation type="journal article" date="2020" name="bioRxiv">
        <title>Chromosome-level reference genome of the European wasp spider Argiope bruennichi: a resource for studies on range expansion and evolutionary adaptation.</title>
        <authorList>
            <person name="Sheffer M.M."/>
            <person name="Hoppe A."/>
            <person name="Krehenwinkel H."/>
            <person name="Uhl G."/>
            <person name="Kuss A.W."/>
            <person name="Jensen L."/>
            <person name="Jensen C."/>
            <person name="Gillespie R.G."/>
            <person name="Hoff K.J."/>
            <person name="Prost S."/>
        </authorList>
    </citation>
    <scope>NUCLEOTIDE SEQUENCE</scope>
</reference>
<organism evidence="1 2">
    <name type="scientific">Argiope bruennichi</name>
    <name type="common">Wasp spider</name>
    <name type="synonym">Aranea bruennichi</name>
    <dbReference type="NCBI Taxonomy" id="94029"/>
    <lineage>
        <taxon>Eukaryota</taxon>
        <taxon>Metazoa</taxon>
        <taxon>Ecdysozoa</taxon>
        <taxon>Arthropoda</taxon>
        <taxon>Chelicerata</taxon>
        <taxon>Arachnida</taxon>
        <taxon>Araneae</taxon>
        <taxon>Araneomorphae</taxon>
        <taxon>Entelegynae</taxon>
        <taxon>Araneoidea</taxon>
        <taxon>Araneidae</taxon>
        <taxon>Argiope</taxon>
    </lineage>
</organism>